<evidence type="ECO:0000313" key="2">
    <source>
        <dbReference type="Proteomes" id="UP000808349"/>
    </source>
</evidence>
<gene>
    <name evidence="1" type="ORF">IPO85_10020</name>
</gene>
<protein>
    <submittedName>
        <fullName evidence="1">Uncharacterized protein</fullName>
    </submittedName>
</protein>
<sequence>MALCTEIISLPDPINPSKPAYPESVALSSMNQSMNNLDFIAIRIGELDGSKTYKNFNSETVVSRNQSTAIAYVTDQKLLNDKTYNIPIAFEKPISGGTFKSNSNFEILEISDPYQSYPVRDGIIYFNKSNQSTTQIVIKIKALQTIDLSVILKDINATIIHAQQEENVKFAVMSNKSIGHLDLIRVYPNPIKHEKLRFDFNLPIATDVILEFSNLQGLEMYRTIKHFESGLQSWK</sequence>
<dbReference type="EMBL" id="JADKFW010000005">
    <property type="protein sequence ID" value="MBK9717833.1"/>
    <property type="molecule type" value="Genomic_DNA"/>
</dbReference>
<comment type="caution">
    <text evidence="1">The sequence shown here is derived from an EMBL/GenBank/DDBJ whole genome shotgun (WGS) entry which is preliminary data.</text>
</comment>
<proteinExistence type="predicted"/>
<name>A0A9D7S9Q8_9BACT</name>
<evidence type="ECO:0000313" key="1">
    <source>
        <dbReference type="EMBL" id="MBK9717833.1"/>
    </source>
</evidence>
<reference evidence="1 2" key="1">
    <citation type="submission" date="2020-10" db="EMBL/GenBank/DDBJ databases">
        <title>Connecting structure to function with the recovery of over 1000 high-quality activated sludge metagenome-assembled genomes encoding full-length rRNA genes using long-read sequencing.</title>
        <authorList>
            <person name="Singleton C.M."/>
            <person name="Petriglieri F."/>
            <person name="Kristensen J.M."/>
            <person name="Kirkegaard R.H."/>
            <person name="Michaelsen T.Y."/>
            <person name="Andersen M.H."/>
            <person name="Karst S.M."/>
            <person name="Dueholm M.S."/>
            <person name="Nielsen P.H."/>
            <person name="Albertsen M."/>
        </authorList>
    </citation>
    <scope>NUCLEOTIDE SEQUENCE [LARGE SCALE GENOMIC DNA]</scope>
    <source>
        <strain evidence="1">Ribe_18-Q3-R11-54_BAT3C.373</strain>
    </source>
</reference>
<accession>A0A9D7S9Q8</accession>
<organism evidence="1 2">
    <name type="scientific">Candidatus Defluviibacterium haderslevense</name>
    <dbReference type="NCBI Taxonomy" id="2981993"/>
    <lineage>
        <taxon>Bacteria</taxon>
        <taxon>Pseudomonadati</taxon>
        <taxon>Bacteroidota</taxon>
        <taxon>Saprospiria</taxon>
        <taxon>Saprospirales</taxon>
        <taxon>Saprospiraceae</taxon>
        <taxon>Candidatus Defluviibacterium</taxon>
    </lineage>
</organism>
<dbReference type="Proteomes" id="UP000808349">
    <property type="component" value="Unassembled WGS sequence"/>
</dbReference>
<dbReference type="AlphaFoldDB" id="A0A9D7S9Q8"/>